<dbReference type="PANTHER" id="PTHR32024:SF2">
    <property type="entry name" value="TRK SYSTEM POTASSIUM UPTAKE PROTEIN TRKG-RELATED"/>
    <property type="match status" value="1"/>
</dbReference>
<name>A8IBJ7_AZOC5</name>
<reference evidence="2 3" key="1">
    <citation type="journal article" date="2007" name="Appl. Environ. Microbiol.">
        <title>Rhizobial factors required for stem nodule maturation and maintenance in Sesbania rostrata-Azorhizobium caulinodans ORS571 symbiosis.</title>
        <authorList>
            <person name="Suzuki S."/>
            <person name="Aono T."/>
            <person name="Lee KB."/>
            <person name="Suzuki T."/>
            <person name="Liu CT."/>
            <person name="Miwa H."/>
            <person name="Wakao S."/>
            <person name="Iki T."/>
            <person name="Oyaizu H."/>
        </authorList>
    </citation>
    <scope>NUCLEOTIDE SEQUENCE [LARGE SCALE GENOMIC DNA]</scope>
    <source>
        <strain evidence="3">ATCC 43989 / DSM 5975 / JCM 20966 / LMG 6465 / NBRC 14845 / NCIMB 13405 / ORS 571</strain>
    </source>
</reference>
<keyword evidence="1" id="KW-0472">Membrane</keyword>
<feature type="transmembrane region" description="Helical" evidence="1">
    <location>
        <begin position="220"/>
        <end position="242"/>
    </location>
</feature>
<feature type="transmembrane region" description="Helical" evidence="1">
    <location>
        <begin position="67"/>
        <end position="86"/>
    </location>
</feature>
<protein>
    <submittedName>
        <fullName evidence="2">Putative Trk-type K+ transport systems membrane component</fullName>
    </submittedName>
</protein>
<feature type="transmembrane region" description="Helical" evidence="1">
    <location>
        <begin position="122"/>
        <end position="144"/>
    </location>
</feature>
<evidence type="ECO:0000313" key="2">
    <source>
        <dbReference type="EMBL" id="BAF89079.1"/>
    </source>
</evidence>
<proteinExistence type="predicted"/>
<organism evidence="2 3">
    <name type="scientific">Azorhizobium caulinodans (strain ATCC 43989 / DSM 5975 / JCM 20966 / LMG 6465 / NBRC 14845 / NCIMB 13405 / ORS 571)</name>
    <dbReference type="NCBI Taxonomy" id="438753"/>
    <lineage>
        <taxon>Bacteria</taxon>
        <taxon>Pseudomonadati</taxon>
        <taxon>Pseudomonadota</taxon>
        <taxon>Alphaproteobacteria</taxon>
        <taxon>Hyphomicrobiales</taxon>
        <taxon>Xanthobacteraceae</taxon>
        <taxon>Azorhizobium</taxon>
    </lineage>
</organism>
<reference evidence="2 3" key="4">
    <citation type="journal article" date="2009" name="Appl. Environ. Microbiol.">
        <title>Comparative genome-wide transcriptional profiling of Azorhizobium caulinodans ORS571 grown under free-living and symbiotic conditions.</title>
        <authorList>
            <person name="Tsukada S."/>
            <person name="Aono T."/>
            <person name="Akiba N."/>
            <person name="Lee KB."/>
            <person name="Liu CT."/>
            <person name="Toyazaki H."/>
            <person name="Oyaizu H."/>
        </authorList>
    </citation>
    <scope>NUCLEOTIDE SEQUENCE [LARGE SCALE GENOMIC DNA]</scope>
    <source>
        <strain evidence="3">ATCC 43989 / DSM 5975 / JCM 20966 / LMG 6465 / NBRC 14845 / NCIMB 13405 / ORS 571</strain>
    </source>
</reference>
<reference evidence="3" key="2">
    <citation type="submission" date="2007-04" db="EMBL/GenBank/DDBJ databases">
        <title>Complete genome sequence of the nitrogen-fixing bacterium Azorhizobium caulinodans ORS571.</title>
        <authorList>
            <person name="Lee K.B."/>
            <person name="Backer P.D."/>
            <person name="Aono T."/>
            <person name="Liu C.T."/>
            <person name="Suzuki S."/>
            <person name="Suzuki T."/>
            <person name="Kaneko T."/>
            <person name="Yamada M."/>
            <person name="Tabata S."/>
            <person name="Kupfer D.M."/>
            <person name="Najar F.Z."/>
            <person name="Wiley G.B."/>
            <person name="Roe B."/>
            <person name="Binnewies T."/>
            <person name="Ussery D."/>
            <person name="Vereecke D."/>
            <person name="Gevers D."/>
            <person name="Holsters M."/>
            <person name="Oyaizu H."/>
        </authorList>
    </citation>
    <scope>NUCLEOTIDE SEQUENCE [LARGE SCALE GENOMIC DNA]</scope>
    <source>
        <strain evidence="3">ATCC 43989 / DSM 5975 / JCM 20966 / LMG 6465 / NBRC 14845 / NCIMB 13405 / ORS 571</strain>
    </source>
</reference>
<accession>A8IBJ7</accession>
<dbReference type="PANTHER" id="PTHR32024">
    <property type="entry name" value="TRK SYSTEM POTASSIUM UPTAKE PROTEIN TRKG-RELATED"/>
    <property type="match status" value="1"/>
</dbReference>
<keyword evidence="3" id="KW-1185">Reference proteome</keyword>
<reference evidence="2 3" key="3">
    <citation type="journal article" date="2008" name="BMC Genomics">
        <title>The genome of the versatile nitrogen fixer Azorhizobium caulinodans ORS571.</title>
        <authorList>
            <person name="Lee KB."/>
            <person name="Backer P.D."/>
            <person name="Aono T."/>
            <person name="Liu CT."/>
            <person name="Suzuki S."/>
            <person name="Suzuki T."/>
            <person name="Kaneko T."/>
            <person name="Yamada M."/>
            <person name="Tabata S."/>
            <person name="Kupfer D.M."/>
            <person name="Najar F.Z."/>
            <person name="Wiley G.B."/>
            <person name="Roe B."/>
            <person name="Binnewies T.T."/>
            <person name="Ussery D.W."/>
            <person name="D'Haeze W."/>
            <person name="Herder J.D."/>
            <person name="Gevers D."/>
            <person name="Vereecke D."/>
            <person name="Holsters M."/>
            <person name="Oyaizu H."/>
        </authorList>
    </citation>
    <scope>NUCLEOTIDE SEQUENCE [LARGE SCALE GENOMIC DNA]</scope>
    <source>
        <strain evidence="3">ATCC 43989 / DSM 5975 / JCM 20966 / LMG 6465 / NBRC 14845 / NCIMB 13405 / ORS 571</strain>
    </source>
</reference>
<feature type="transmembrane region" description="Helical" evidence="1">
    <location>
        <begin position="33"/>
        <end position="55"/>
    </location>
</feature>
<dbReference type="STRING" id="438753.AZC_3081"/>
<gene>
    <name evidence="2" type="ordered locus">AZC_3081</name>
</gene>
<evidence type="ECO:0000256" key="1">
    <source>
        <dbReference type="SAM" id="Phobius"/>
    </source>
</evidence>
<dbReference type="KEGG" id="azc:AZC_3081"/>
<feature type="transmembrane region" description="Helical" evidence="1">
    <location>
        <begin position="262"/>
        <end position="281"/>
    </location>
</feature>
<dbReference type="AlphaFoldDB" id="A8IBJ7"/>
<evidence type="ECO:0000313" key="3">
    <source>
        <dbReference type="Proteomes" id="UP000000270"/>
    </source>
</evidence>
<reference evidence="2 3" key="5">
    <citation type="journal article" date="2010" name="Appl. Environ. Microbiol.">
        <title>phrR-like gene praR of Azorhizobium caulinodans ORS571 is essential for symbiosis with Sesbania rostrata and is involved in expression of reb genes.</title>
        <authorList>
            <person name="Akiba N."/>
            <person name="Aono T."/>
            <person name="Toyazaki H."/>
            <person name="Sato S."/>
            <person name="Oyaizu H."/>
        </authorList>
    </citation>
    <scope>NUCLEOTIDE SEQUENCE [LARGE SCALE GENOMIC DNA]</scope>
    <source>
        <strain evidence="3">ATCC 43989 / DSM 5975 / JCM 20966 / LMG 6465 / NBRC 14845 / NCIMB 13405 / ORS 571</strain>
    </source>
</reference>
<dbReference type="Proteomes" id="UP000000270">
    <property type="component" value="Chromosome"/>
</dbReference>
<keyword evidence="1" id="KW-1133">Transmembrane helix</keyword>
<dbReference type="eggNOG" id="COG0168">
    <property type="taxonomic scope" value="Bacteria"/>
</dbReference>
<dbReference type="RefSeq" id="WP_012171605.1">
    <property type="nucleotide sequence ID" value="NC_009937.1"/>
</dbReference>
<dbReference type="HOGENOM" id="CLU_030708_0_1_5"/>
<keyword evidence="1" id="KW-0812">Transmembrane</keyword>
<feature type="transmembrane region" description="Helical" evidence="1">
    <location>
        <begin position="322"/>
        <end position="344"/>
    </location>
</feature>
<reference evidence="2 3" key="6">
    <citation type="journal article" date="2011" name="Appl. Environ. Microbiol.">
        <title>Involvement of the azorhizobial chromosome partition gene (parA) in the onset of bacteroid differentiation during Sesbania rostrata stem nodule development.</title>
        <authorList>
            <person name="Liu CT."/>
            <person name="Lee KB."/>
            <person name="Wang YS."/>
            <person name="Peng MH."/>
            <person name="Lee KT."/>
            <person name="Suzuki S."/>
            <person name="Suzuki T."/>
            <person name="Oyaizu H."/>
        </authorList>
    </citation>
    <scope>NUCLEOTIDE SEQUENCE [LARGE SCALE GENOMIC DNA]</scope>
    <source>
        <strain evidence="3">ATCC 43989 / DSM 5975 / JCM 20966 / LMG 6465 / NBRC 14845 / NCIMB 13405 / ORS 571</strain>
    </source>
</reference>
<dbReference type="EMBL" id="AP009384">
    <property type="protein sequence ID" value="BAF89079.1"/>
    <property type="molecule type" value="Genomic_DNA"/>
</dbReference>
<feature type="transmembrane region" description="Helical" evidence="1">
    <location>
        <begin position="383"/>
        <end position="403"/>
    </location>
</feature>
<feature type="transmembrane region" description="Helical" evidence="1">
    <location>
        <begin position="177"/>
        <end position="208"/>
    </location>
</feature>
<feature type="transmembrane region" description="Helical" evidence="1">
    <location>
        <begin position="437"/>
        <end position="465"/>
    </location>
</feature>
<sequence>MAPILRLFALVLALLAAAALVPALVGLGARDGSAPVFIATAVASLFLAGAVHLAVRGRPGRLRRLHLFAALGVLWLLVPIMAAPAVAVLAPMAFGGAVLEALSAFTTTGLSSVGEAPASLHVWLALLQWAGGLLTLVAGIAVLAPAGVAGLPDRAVHPGETVEAIDLLDALGTVAPIYGLATLVAFIAMLGAGASLLSAATLATAVISTGAHVPPEVHEFLAASVPGRWVTIPFLLWSATSVRWHKALVSRRIHAAPEQGESLILFGYWAVFGLVMGAYFFRGAAGLHTHEAVLDGLFGAASLISTTGLAPHRGAFDELPPALVLAVAFVGGGALSVSGGLKILRVRAMLLRARGDLMRLVYPNLVQPSRTGEGGVGSAMRGVWVGMVALCLTFAAALILIAGSMPSFEAAVSTAVSALSNTGPLLDGTPGPEDFDLLAAVGAGFAMIAGRLETVGAFVIIHLAFWRT</sequence>